<dbReference type="EMBL" id="JACKVK010000013">
    <property type="protein sequence ID" value="MCV7423793.1"/>
    <property type="molecule type" value="Genomic_DNA"/>
</dbReference>
<sequence>MPAPRLHHVVFAVRPESFDGASRYLELLGFHLVEYVVDDVGLRVRIDWNGGMELVTPTEEHFAQSGSVGDFLARYGEGLFAVAVRVPDAKGACAVAEAEGAVERYRQHRGGDGFTLTEIDMAPLFGVPITFLETDLE</sequence>
<evidence type="ECO:0000313" key="2">
    <source>
        <dbReference type="EMBL" id="MCV7423793.1"/>
    </source>
</evidence>
<reference evidence="2" key="1">
    <citation type="submission" date="2020-07" db="EMBL/GenBank/DDBJ databases">
        <authorList>
            <person name="Pettersson B.M.F."/>
            <person name="Behra P.R.K."/>
            <person name="Ramesh M."/>
            <person name="Das S."/>
            <person name="Dasgupta S."/>
            <person name="Kirsebom L.A."/>
        </authorList>
    </citation>
    <scope>NUCLEOTIDE SEQUENCE</scope>
    <source>
        <strain evidence="2">DSM 44838</strain>
    </source>
</reference>
<keyword evidence="3" id="KW-1185">Reference proteome</keyword>
<protein>
    <recommendedName>
        <fullName evidence="1">VOC domain-containing protein</fullName>
    </recommendedName>
</protein>
<dbReference type="Gene3D" id="3.10.180.10">
    <property type="entry name" value="2,3-Dihydroxybiphenyl 1,2-Dioxygenase, domain 1"/>
    <property type="match status" value="1"/>
</dbReference>
<evidence type="ECO:0000313" key="3">
    <source>
        <dbReference type="Proteomes" id="UP001141629"/>
    </source>
</evidence>
<feature type="domain" description="VOC" evidence="1">
    <location>
        <begin position="5"/>
        <end position="134"/>
    </location>
</feature>
<name>A0A9X2YQU4_9MYCO</name>
<dbReference type="RefSeq" id="WP_263998759.1">
    <property type="nucleotide sequence ID" value="NZ_JACKVK010000013.1"/>
</dbReference>
<dbReference type="InterPro" id="IPR029068">
    <property type="entry name" value="Glyas_Bleomycin-R_OHBP_Dase"/>
</dbReference>
<dbReference type="PROSITE" id="PS51819">
    <property type="entry name" value="VOC"/>
    <property type="match status" value="1"/>
</dbReference>
<dbReference type="AlphaFoldDB" id="A0A9X2YQU4"/>
<dbReference type="Proteomes" id="UP001141629">
    <property type="component" value="Unassembled WGS sequence"/>
</dbReference>
<proteinExistence type="predicted"/>
<dbReference type="SUPFAM" id="SSF54593">
    <property type="entry name" value="Glyoxalase/Bleomycin resistance protein/Dihydroxybiphenyl dioxygenase"/>
    <property type="match status" value="1"/>
</dbReference>
<organism evidence="2 3">
    <name type="scientific">Mycobacterium yunnanensis</name>
    <dbReference type="NCBI Taxonomy" id="368477"/>
    <lineage>
        <taxon>Bacteria</taxon>
        <taxon>Bacillati</taxon>
        <taxon>Actinomycetota</taxon>
        <taxon>Actinomycetes</taxon>
        <taxon>Mycobacteriales</taxon>
        <taxon>Mycobacteriaceae</taxon>
        <taxon>Mycobacterium</taxon>
    </lineage>
</organism>
<reference evidence="2" key="2">
    <citation type="journal article" date="2022" name="BMC Genomics">
        <title>Comparative genome analysis of mycobacteria focusing on tRNA and non-coding RNA.</title>
        <authorList>
            <person name="Behra P.R.K."/>
            <person name="Pettersson B.M.F."/>
            <person name="Ramesh M."/>
            <person name="Das S."/>
            <person name="Dasgupta S."/>
            <person name="Kirsebom L.A."/>
        </authorList>
    </citation>
    <scope>NUCLEOTIDE SEQUENCE</scope>
    <source>
        <strain evidence="2">DSM 44838</strain>
    </source>
</reference>
<gene>
    <name evidence="2" type="ORF">H7K45_24875</name>
</gene>
<comment type="caution">
    <text evidence="2">The sequence shown here is derived from an EMBL/GenBank/DDBJ whole genome shotgun (WGS) entry which is preliminary data.</text>
</comment>
<dbReference type="InterPro" id="IPR037523">
    <property type="entry name" value="VOC_core"/>
</dbReference>
<evidence type="ECO:0000259" key="1">
    <source>
        <dbReference type="PROSITE" id="PS51819"/>
    </source>
</evidence>
<accession>A0A9X2YQU4</accession>